<evidence type="ECO:0008006" key="3">
    <source>
        <dbReference type="Google" id="ProtNLM"/>
    </source>
</evidence>
<reference evidence="1 2" key="1">
    <citation type="submission" date="2022-05" db="EMBL/GenBank/DDBJ databases">
        <authorList>
            <person name="Park J.-S."/>
        </authorList>
    </citation>
    <scope>NUCLEOTIDE SEQUENCE [LARGE SCALE GENOMIC DNA]</scope>
    <source>
        <strain evidence="1 2">2012CJ35-5</strain>
    </source>
</reference>
<protein>
    <recommendedName>
        <fullName evidence="3">SnoaL-like domain-containing protein</fullName>
    </recommendedName>
</protein>
<dbReference type="SUPFAM" id="SSF54427">
    <property type="entry name" value="NTF2-like"/>
    <property type="match status" value="1"/>
</dbReference>
<evidence type="ECO:0000313" key="1">
    <source>
        <dbReference type="EMBL" id="MCL6272622.1"/>
    </source>
</evidence>
<gene>
    <name evidence="1" type="ORF">M3P19_01310</name>
</gene>
<comment type="caution">
    <text evidence="1">The sequence shown here is derived from an EMBL/GenBank/DDBJ whole genome shotgun (WGS) entry which is preliminary data.</text>
</comment>
<organism evidence="1 2">
    <name type="scientific">Flagellimonas spongiicola</name>
    <dbReference type="NCBI Taxonomy" id="2942208"/>
    <lineage>
        <taxon>Bacteria</taxon>
        <taxon>Pseudomonadati</taxon>
        <taxon>Bacteroidota</taxon>
        <taxon>Flavobacteriia</taxon>
        <taxon>Flavobacteriales</taxon>
        <taxon>Flavobacteriaceae</taxon>
        <taxon>Flagellimonas</taxon>
    </lineage>
</organism>
<dbReference type="RefSeq" id="WP_249655808.1">
    <property type="nucleotide sequence ID" value="NZ_JAMFMA010000001.1"/>
</dbReference>
<sequence>MKNSRTITKSTNALFSLLFVVCLGSKCVAQDGNRSLLPKAQEYIKAYYAGNAETSGQHMHDSIQWSDHTSKEVGTYILEVKGKINVINHIKKMTRDILICEFIIDHSFESDVYTIFEGDLKYSWQDYQSKKVYDFNIRSVVILTFEGDKIIKHEDYADFKTLGKQFHEQK</sequence>
<dbReference type="Proteomes" id="UP001203607">
    <property type="component" value="Unassembled WGS sequence"/>
</dbReference>
<dbReference type="InterPro" id="IPR032710">
    <property type="entry name" value="NTF2-like_dom_sf"/>
</dbReference>
<keyword evidence="2" id="KW-1185">Reference proteome</keyword>
<name>A0ABT0PML4_9FLAO</name>
<accession>A0ABT0PML4</accession>
<proteinExistence type="predicted"/>
<evidence type="ECO:0000313" key="2">
    <source>
        <dbReference type="Proteomes" id="UP001203607"/>
    </source>
</evidence>
<dbReference type="Gene3D" id="3.10.450.50">
    <property type="match status" value="1"/>
</dbReference>
<dbReference type="EMBL" id="JAMFMA010000001">
    <property type="protein sequence ID" value="MCL6272622.1"/>
    <property type="molecule type" value="Genomic_DNA"/>
</dbReference>